<evidence type="ECO:0000313" key="3">
    <source>
        <dbReference type="Proteomes" id="UP000193560"/>
    </source>
</evidence>
<dbReference type="STRING" id="90262.A0A1X2J0P9"/>
<dbReference type="PANTHER" id="PTHR21325">
    <property type="entry name" value="PHOSPHOLIPASE B, PLB1"/>
    <property type="match status" value="1"/>
</dbReference>
<dbReference type="OrthoDB" id="10265800at2759"/>
<dbReference type="GO" id="GO:0004620">
    <property type="term" value="F:phospholipase activity"/>
    <property type="evidence" value="ECO:0007669"/>
    <property type="project" value="InterPro"/>
</dbReference>
<evidence type="ECO:0000313" key="2">
    <source>
        <dbReference type="EMBL" id="ORZ24561.1"/>
    </source>
</evidence>
<sequence length="374" mass="41245">MSLSYFYMLLLTPMVLDSTSKALENGTFGGNNNSTNNNTGPIIPLDISCPALTQRPPPRNVSDLRADDIKAVIGLGDSVMAGFGAKGVQNEQYISIKTLKEARGVSFAMGGDQGIITIPNLIQYYSHSLYGASVGDQIFTVCFGDQFCPGGQYKAAIDVLNGAQSGARSVNLDHELDYILSQLDQAYSDNRIQKTDWKLLTLFIGSNDVCHACAVNTSLPEHYAINVQLVVERVRLTIPNVLIQIIGMIRVDEIFVATLPYASYCQPFPRSDFVLHDHECGCAHSETNRTIMANLLPQYNTALEKVASFYQSPLYANDSFAVVFHPLPVDILSFPIQAIRKLMYTPISQKPQQLEFQADAPIYCPTDSDRLQLK</sequence>
<keyword evidence="3" id="KW-1185">Reference proteome</keyword>
<proteinExistence type="predicted"/>
<dbReference type="InterPro" id="IPR036514">
    <property type="entry name" value="SGNH_hydro_sf"/>
</dbReference>
<dbReference type="Pfam" id="PF00657">
    <property type="entry name" value="Lipase_GDSL"/>
    <property type="match status" value="1"/>
</dbReference>
<evidence type="ECO:0000256" key="1">
    <source>
        <dbReference type="SAM" id="SignalP"/>
    </source>
</evidence>
<feature type="chain" id="PRO_5012123244" description="SGNH hydrolase-type esterase domain-containing protein" evidence="1">
    <location>
        <begin position="23"/>
        <end position="374"/>
    </location>
</feature>
<dbReference type="InterPro" id="IPR038885">
    <property type="entry name" value="PLB1"/>
</dbReference>
<protein>
    <recommendedName>
        <fullName evidence="4">SGNH hydrolase-type esterase domain-containing protein</fullName>
    </recommendedName>
</protein>
<evidence type="ECO:0008006" key="4">
    <source>
        <dbReference type="Google" id="ProtNLM"/>
    </source>
</evidence>
<dbReference type="PANTHER" id="PTHR21325:SF31">
    <property type="entry name" value="GH22081P-RELATED"/>
    <property type="match status" value="1"/>
</dbReference>
<dbReference type="GO" id="GO:0006644">
    <property type="term" value="P:phospholipid metabolic process"/>
    <property type="evidence" value="ECO:0007669"/>
    <property type="project" value="TreeGrafter"/>
</dbReference>
<name>A0A1X2J0P9_9FUNG</name>
<dbReference type="EMBL" id="MCGE01000002">
    <property type="protein sequence ID" value="ORZ24561.1"/>
    <property type="molecule type" value="Genomic_DNA"/>
</dbReference>
<gene>
    <name evidence="2" type="ORF">BCR42DRAFT_458452</name>
</gene>
<dbReference type="InterPro" id="IPR001087">
    <property type="entry name" value="GDSL"/>
</dbReference>
<comment type="caution">
    <text evidence="2">The sequence shown here is derived from an EMBL/GenBank/DDBJ whole genome shotgun (WGS) entry which is preliminary data.</text>
</comment>
<dbReference type="Proteomes" id="UP000193560">
    <property type="component" value="Unassembled WGS sequence"/>
</dbReference>
<dbReference type="Gene3D" id="3.40.50.1110">
    <property type="entry name" value="SGNH hydrolase"/>
    <property type="match status" value="1"/>
</dbReference>
<feature type="signal peptide" evidence="1">
    <location>
        <begin position="1"/>
        <end position="22"/>
    </location>
</feature>
<dbReference type="SUPFAM" id="SSF52266">
    <property type="entry name" value="SGNH hydrolase"/>
    <property type="match status" value="1"/>
</dbReference>
<keyword evidence="1" id="KW-0732">Signal</keyword>
<reference evidence="2 3" key="1">
    <citation type="submission" date="2016-07" db="EMBL/GenBank/DDBJ databases">
        <title>Pervasive Adenine N6-methylation of Active Genes in Fungi.</title>
        <authorList>
            <consortium name="DOE Joint Genome Institute"/>
            <person name="Mondo S.J."/>
            <person name="Dannebaum R.O."/>
            <person name="Kuo R.C."/>
            <person name="Labutti K."/>
            <person name="Haridas S."/>
            <person name="Kuo A."/>
            <person name="Salamov A."/>
            <person name="Ahrendt S.R."/>
            <person name="Lipzen A."/>
            <person name="Sullivan W."/>
            <person name="Andreopoulos W.B."/>
            <person name="Clum A."/>
            <person name="Lindquist E."/>
            <person name="Daum C."/>
            <person name="Ramamoorthy G.K."/>
            <person name="Gryganskyi A."/>
            <person name="Culley D."/>
            <person name="Magnuson J.K."/>
            <person name="James T.Y."/>
            <person name="O'Malley M.A."/>
            <person name="Stajich J.E."/>
            <person name="Spatafora J.W."/>
            <person name="Visel A."/>
            <person name="Grigoriev I.V."/>
        </authorList>
    </citation>
    <scope>NUCLEOTIDE SEQUENCE [LARGE SCALE GENOMIC DNA]</scope>
    <source>
        <strain evidence="2 3">NRRL 1336</strain>
    </source>
</reference>
<dbReference type="AlphaFoldDB" id="A0A1X2J0P9"/>
<accession>A0A1X2J0P9</accession>
<organism evidence="2 3">
    <name type="scientific">Absidia repens</name>
    <dbReference type="NCBI Taxonomy" id="90262"/>
    <lineage>
        <taxon>Eukaryota</taxon>
        <taxon>Fungi</taxon>
        <taxon>Fungi incertae sedis</taxon>
        <taxon>Mucoromycota</taxon>
        <taxon>Mucoromycotina</taxon>
        <taxon>Mucoromycetes</taxon>
        <taxon>Mucorales</taxon>
        <taxon>Cunninghamellaceae</taxon>
        <taxon>Absidia</taxon>
    </lineage>
</organism>